<name>A0A7J6BCH8_AMEME</name>
<dbReference type="AlphaFoldDB" id="A0A7J6BCH8"/>
<comment type="caution">
    <text evidence="2">The sequence shown here is derived from an EMBL/GenBank/DDBJ whole genome shotgun (WGS) entry which is preliminary data.</text>
</comment>
<keyword evidence="3" id="KW-1185">Reference proteome</keyword>
<dbReference type="EMBL" id="JAAGNN010000003">
    <property type="protein sequence ID" value="KAF4091811.1"/>
    <property type="molecule type" value="Genomic_DNA"/>
</dbReference>
<protein>
    <submittedName>
        <fullName evidence="2">Uncharacterized protein</fullName>
    </submittedName>
</protein>
<evidence type="ECO:0000313" key="2">
    <source>
        <dbReference type="EMBL" id="KAF4091811.1"/>
    </source>
</evidence>
<accession>A0A7J6BCH8</accession>
<sequence>MTSAHQQTSHPPGKFSTATLLSSHHPSVLPSSSSSSSSSPHSPLPSSFTTQCHLFSNILWFRMMTFSLIPSYGFGANVEPLGREKKKKRSSVLMFNKRLYIRSNTLVSICQPSRQLSILFFWESVQGQ</sequence>
<reference evidence="2 3" key="1">
    <citation type="submission" date="2020-02" db="EMBL/GenBank/DDBJ databases">
        <title>A chromosome-scale genome assembly of the black bullhead catfish (Ameiurus melas).</title>
        <authorList>
            <person name="Wen M."/>
            <person name="Zham M."/>
            <person name="Cabau C."/>
            <person name="Klopp C."/>
            <person name="Donnadieu C."/>
            <person name="Roques C."/>
            <person name="Bouchez O."/>
            <person name="Lampietro C."/>
            <person name="Jouanno E."/>
            <person name="Herpin A."/>
            <person name="Louis A."/>
            <person name="Berthelot C."/>
            <person name="Parey E."/>
            <person name="Roest-Crollius H."/>
            <person name="Braasch I."/>
            <person name="Postlethwait J."/>
            <person name="Robinson-Rechavi M."/>
            <person name="Echchiki A."/>
            <person name="Begum T."/>
            <person name="Montfort J."/>
            <person name="Schartl M."/>
            <person name="Bobe J."/>
            <person name="Guiguen Y."/>
        </authorList>
    </citation>
    <scope>NUCLEOTIDE SEQUENCE [LARGE SCALE GENOMIC DNA]</scope>
    <source>
        <strain evidence="2">M_S1</strain>
        <tissue evidence="2">Blood</tissue>
    </source>
</reference>
<evidence type="ECO:0000313" key="3">
    <source>
        <dbReference type="Proteomes" id="UP000593565"/>
    </source>
</evidence>
<evidence type="ECO:0000256" key="1">
    <source>
        <dbReference type="SAM" id="MobiDB-lite"/>
    </source>
</evidence>
<organism evidence="2 3">
    <name type="scientific">Ameiurus melas</name>
    <name type="common">Black bullhead</name>
    <name type="synonym">Silurus melas</name>
    <dbReference type="NCBI Taxonomy" id="219545"/>
    <lineage>
        <taxon>Eukaryota</taxon>
        <taxon>Metazoa</taxon>
        <taxon>Chordata</taxon>
        <taxon>Craniata</taxon>
        <taxon>Vertebrata</taxon>
        <taxon>Euteleostomi</taxon>
        <taxon>Actinopterygii</taxon>
        <taxon>Neopterygii</taxon>
        <taxon>Teleostei</taxon>
        <taxon>Ostariophysi</taxon>
        <taxon>Siluriformes</taxon>
        <taxon>Ictaluridae</taxon>
        <taxon>Ameiurus</taxon>
    </lineage>
</organism>
<dbReference type="Proteomes" id="UP000593565">
    <property type="component" value="Unassembled WGS sequence"/>
</dbReference>
<feature type="compositionally biased region" description="Polar residues" evidence="1">
    <location>
        <begin position="1"/>
        <end position="10"/>
    </location>
</feature>
<feature type="region of interest" description="Disordered" evidence="1">
    <location>
        <begin position="1"/>
        <end position="47"/>
    </location>
</feature>
<proteinExistence type="predicted"/>
<gene>
    <name evidence="2" type="ORF">AMELA_G00041210</name>
</gene>
<feature type="compositionally biased region" description="Low complexity" evidence="1">
    <location>
        <begin position="20"/>
        <end position="47"/>
    </location>
</feature>